<organism evidence="1 2">
    <name type="scientific">Araneus ventricosus</name>
    <name type="common">Orbweaver spider</name>
    <name type="synonym">Epeira ventricosa</name>
    <dbReference type="NCBI Taxonomy" id="182803"/>
    <lineage>
        <taxon>Eukaryota</taxon>
        <taxon>Metazoa</taxon>
        <taxon>Ecdysozoa</taxon>
        <taxon>Arthropoda</taxon>
        <taxon>Chelicerata</taxon>
        <taxon>Arachnida</taxon>
        <taxon>Araneae</taxon>
        <taxon>Araneomorphae</taxon>
        <taxon>Entelegynae</taxon>
        <taxon>Araneoidea</taxon>
        <taxon>Araneidae</taxon>
        <taxon>Araneus</taxon>
    </lineage>
</organism>
<gene>
    <name evidence="1" type="ORF">AVEN_183570_1</name>
</gene>
<protein>
    <submittedName>
        <fullName evidence="1">Uncharacterized protein</fullName>
    </submittedName>
</protein>
<dbReference type="EMBL" id="BGPR01001648">
    <property type="protein sequence ID" value="GBM58741.1"/>
    <property type="molecule type" value="Genomic_DNA"/>
</dbReference>
<dbReference type="Proteomes" id="UP000499080">
    <property type="component" value="Unassembled WGS sequence"/>
</dbReference>
<comment type="caution">
    <text evidence="1">The sequence shown here is derived from an EMBL/GenBank/DDBJ whole genome shotgun (WGS) entry which is preliminary data.</text>
</comment>
<accession>A0A4Y2H0T0</accession>
<keyword evidence="2" id="KW-1185">Reference proteome</keyword>
<sequence>MIGWHSGIVYRLQTKCLSSCLLVLRNKTNASFKRLCRVVVCCSRQQFSNVTGDSSAIYMYSAAAGGAQCDILLHDNTLTAANSELLRKFKWEVWSPSYSPDLANLGFKHLSGTVLFRMV</sequence>
<evidence type="ECO:0000313" key="1">
    <source>
        <dbReference type="EMBL" id="GBM58741.1"/>
    </source>
</evidence>
<reference evidence="1 2" key="1">
    <citation type="journal article" date="2019" name="Sci. Rep.">
        <title>Orb-weaving spider Araneus ventricosus genome elucidates the spidroin gene catalogue.</title>
        <authorList>
            <person name="Kono N."/>
            <person name="Nakamura H."/>
            <person name="Ohtoshi R."/>
            <person name="Moran D.A.P."/>
            <person name="Shinohara A."/>
            <person name="Yoshida Y."/>
            <person name="Fujiwara M."/>
            <person name="Mori M."/>
            <person name="Tomita M."/>
            <person name="Arakawa K."/>
        </authorList>
    </citation>
    <scope>NUCLEOTIDE SEQUENCE [LARGE SCALE GENOMIC DNA]</scope>
</reference>
<proteinExistence type="predicted"/>
<evidence type="ECO:0000313" key="2">
    <source>
        <dbReference type="Proteomes" id="UP000499080"/>
    </source>
</evidence>
<dbReference type="AlphaFoldDB" id="A0A4Y2H0T0"/>
<name>A0A4Y2H0T0_ARAVE</name>